<evidence type="ECO:0000256" key="4">
    <source>
        <dbReference type="ARBA" id="ARBA00022679"/>
    </source>
</evidence>
<feature type="transmembrane region" description="Helical" evidence="8">
    <location>
        <begin position="321"/>
        <end position="342"/>
    </location>
</feature>
<gene>
    <name evidence="10" type="ORF">Amal_03449</name>
</gene>
<feature type="transmembrane region" description="Helical" evidence="8">
    <location>
        <begin position="291"/>
        <end position="309"/>
    </location>
</feature>
<keyword evidence="4" id="KW-0808">Transferase</keyword>
<dbReference type="PANTHER" id="PTHR33908">
    <property type="entry name" value="MANNOSYLTRANSFERASE YKCB-RELATED"/>
    <property type="match status" value="1"/>
</dbReference>
<proteinExistence type="predicted"/>
<evidence type="ECO:0000256" key="7">
    <source>
        <dbReference type="ARBA" id="ARBA00023136"/>
    </source>
</evidence>
<sequence length="512" mass="56777">MFLFAGPTGWKTILVKAPFGFMSLRAPFLKTLYYNRFTPAVLLLVFTVVSRFQTFGNPLLNIDEEFYLFAGGRILHGDLPYLAFWDRKPALLFVLYAVFHLFGAYRVLAYQIGAALAVWGTSLLLYKMARTLTSRGGALIAGMLYCTGLTVCGGEGGQTPVFYTLLVAAAMALVLFKVVLAADGPQQVRRVGMVAMGLFGLSMQIKYTTVFEGVFLGLYLLWYAARKGQTRRALCADAALWVLPAVLPTAAVFLFYALIGHAHDWFFANVNSIFLRGALPAAQTTALKIRLFKAIAPLLAGGAVAVWLFRNAPGQAQRQFLTLWALAACCGVAVFGGWYYHYALPLFAPLAVVSSPLWDRKAGRFWLVLVLAVQTVAAQKRLHKHRIENGDARTYQAYLAAMPDPEGCLFVYEGPPILYDTSHWCGLTNHPFPGHFNEQAEIRSTGMNPSAELDHILAQKPRYVVTQDPAWAGENLTIRAHLFQTLTRDYRAVYRHQGPQTSVVVYQRAPLP</sequence>
<dbReference type="PANTHER" id="PTHR33908:SF3">
    <property type="entry name" value="UNDECAPRENYL PHOSPHATE-ALPHA-4-AMINO-4-DEOXY-L-ARABINOSE ARABINOSYL TRANSFERASE"/>
    <property type="match status" value="1"/>
</dbReference>
<evidence type="ECO:0000256" key="1">
    <source>
        <dbReference type="ARBA" id="ARBA00004651"/>
    </source>
</evidence>
<dbReference type="PATRIC" id="fig|178901.16.peg.3688"/>
<dbReference type="EMBL" id="LVHD01000061">
    <property type="protein sequence ID" value="OAG75374.1"/>
    <property type="molecule type" value="Genomic_DNA"/>
</dbReference>
<protein>
    <recommendedName>
        <fullName evidence="9">Glycosyltransferase RgtA/B/C/D-like domain-containing protein</fullName>
    </recommendedName>
</protein>
<dbReference type="GO" id="GO:0010041">
    <property type="term" value="P:response to iron(III) ion"/>
    <property type="evidence" value="ECO:0007669"/>
    <property type="project" value="TreeGrafter"/>
</dbReference>
<dbReference type="GO" id="GO:0005886">
    <property type="term" value="C:plasma membrane"/>
    <property type="evidence" value="ECO:0007669"/>
    <property type="project" value="UniProtKB-SubCell"/>
</dbReference>
<organism evidence="10 11">
    <name type="scientific">Acetobacter malorum</name>
    <dbReference type="NCBI Taxonomy" id="178901"/>
    <lineage>
        <taxon>Bacteria</taxon>
        <taxon>Pseudomonadati</taxon>
        <taxon>Pseudomonadota</taxon>
        <taxon>Alphaproteobacteria</taxon>
        <taxon>Acetobacterales</taxon>
        <taxon>Acetobacteraceae</taxon>
        <taxon>Acetobacter</taxon>
    </lineage>
</organism>
<feature type="transmembrane region" description="Helical" evidence="8">
    <location>
        <begin position="33"/>
        <end position="54"/>
    </location>
</feature>
<evidence type="ECO:0000256" key="2">
    <source>
        <dbReference type="ARBA" id="ARBA00022475"/>
    </source>
</evidence>
<name>A0A177G7X8_9PROT</name>
<feature type="domain" description="Glycosyltransferase RgtA/B/C/D-like" evidence="9">
    <location>
        <begin position="89"/>
        <end position="249"/>
    </location>
</feature>
<dbReference type="InterPro" id="IPR038731">
    <property type="entry name" value="RgtA/B/C-like"/>
</dbReference>
<dbReference type="GO" id="GO:0016763">
    <property type="term" value="F:pentosyltransferase activity"/>
    <property type="evidence" value="ECO:0007669"/>
    <property type="project" value="TreeGrafter"/>
</dbReference>
<feature type="transmembrane region" description="Helical" evidence="8">
    <location>
        <begin position="161"/>
        <end position="182"/>
    </location>
</feature>
<evidence type="ECO:0000313" key="10">
    <source>
        <dbReference type="EMBL" id="OAG75374.1"/>
    </source>
</evidence>
<evidence type="ECO:0000256" key="5">
    <source>
        <dbReference type="ARBA" id="ARBA00022692"/>
    </source>
</evidence>
<accession>A0A177G7X8</accession>
<evidence type="ECO:0000256" key="3">
    <source>
        <dbReference type="ARBA" id="ARBA00022676"/>
    </source>
</evidence>
<comment type="subcellular location">
    <subcellularLocation>
        <location evidence="1">Cell membrane</location>
        <topology evidence="1">Multi-pass membrane protein</topology>
    </subcellularLocation>
</comment>
<dbReference type="AlphaFoldDB" id="A0A177G7X8"/>
<keyword evidence="6 8" id="KW-1133">Transmembrane helix</keyword>
<dbReference type="GO" id="GO:0009103">
    <property type="term" value="P:lipopolysaccharide biosynthetic process"/>
    <property type="evidence" value="ECO:0007669"/>
    <property type="project" value="UniProtKB-ARBA"/>
</dbReference>
<evidence type="ECO:0000313" key="11">
    <source>
        <dbReference type="Proteomes" id="UP000077349"/>
    </source>
</evidence>
<dbReference type="InterPro" id="IPR050297">
    <property type="entry name" value="LipidA_mod_glycosyltrf_83"/>
</dbReference>
<reference evidence="10 11" key="1">
    <citation type="submission" date="2016-03" db="EMBL/GenBank/DDBJ databases">
        <title>Draft genome sequence of Acetobacter malorum CECT 7742, a strain isolated from strawberry vinegar.</title>
        <authorList>
            <person name="Sainz F."/>
            <person name="Mas A."/>
            <person name="Torija M.J."/>
        </authorList>
    </citation>
    <scope>NUCLEOTIDE SEQUENCE [LARGE SCALE GENOMIC DNA]</scope>
    <source>
        <strain evidence="10 11">CECT 7742</strain>
    </source>
</reference>
<evidence type="ECO:0000256" key="8">
    <source>
        <dbReference type="SAM" id="Phobius"/>
    </source>
</evidence>
<dbReference type="Proteomes" id="UP000077349">
    <property type="component" value="Unassembled WGS sequence"/>
</dbReference>
<evidence type="ECO:0000259" key="9">
    <source>
        <dbReference type="Pfam" id="PF13231"/>
    </source>
</evidence>
<comment type="caution">
    <text evidence="10">The sequence shown here is derived from an EMBL/GenBank/DDBJ whole genome shotgun (WGS) entry which is preliminary data.</text>
</comment>
<keyword evidence="5 8" id="KW-0812">Transmembrane</keyword>
<feature type="transmembrane region" description="Helical" evidence="8">
    <location>
        <begin position="194"/>
        <end position="222"/>
    </location>
</feature>
<evidence type="ECO:0000256" key="6">
    <source>
        <dbReference type="ARBA" id="ARBA00022989"/>
    </source>
</evidence>
<keyword evidence="2" id="KW-1003">Cell membrane</keyword>
<keyword evidence="7 8" id="KW-0472">Membrane</keyword>
<feature type="transmembrane region" description="Helical" evidence="8">
    <location>
        <begin position="132"/>
        <end position="154"/>
    </location>
</feature>
<dbReference type="Pfam" id="PF13231">
    <property type="entry name" value="PMT_2"/>
    <property type="match status" value="1"/>
</dbReference>
<keyword evidence="3" id="KW-0328">Glycosyltransferase</keyword>
<feature type="transmembrane region" description="Helical" evidence="8">
    <location>
        <begin position="234"/>
        <end position="259"/>
    </location>
</feature>
<feature type="transmembrane region" description="Helical" evidence="8">
    <location>
        <begin position="91"/>
        <end position="112"/>
    </location>
</feature>